<keyword evidence="12" id="KW-1185">Reference proteome</keyword>
<evidence type="ECO:0000313" key="12">
    <source>
        <dbReference type="Proteomes" id="UP000270094"/>
    </source>
</evidence>
<dbReference type="InterPro" id="IPR014729">
    <property type="entry name" value="Rossmann-like_a/b/a_fold"/>
</dbReference>
<keyword evidence="1" id="KW-0963">Cytoplasm</keyword>
<accession>A0A3P7HZB2</accession>
<evidence type="ECO:0000259" key="9">
    <source>
        <dbReference type="Pfam" id="PF00749"/>
    </source>
</evidence>
<evidence type="ECO:0000256" key="5">
    <source>
        <dbReference type="ARBA" id="ARBA00022917"/>
    </source>
</evidence>
<protein>
    <recommendedName>
        <fullName evidence="13">Glutamyl/glutaminyl-tRNA synthetase class Ib anti-codon binding domain-containing protein</fullName>
    </recommendedName>
</protein>
<reference evidence="11 12" key="1">
    <citation type="submission" date="2018-11" db="EMBL/GenBank/DDBJ databases">
        <authorList>
            <consortium name="Pathogen Informatics"/>
        </authorList>
    </citation>
    <scope>NUCLEOTIDE SEQUENCE [LARGE SCALE GENOMIC DNA]</scope>
</reference>
<evidence type="ECO:0000256" key="8">
    <source>
        <dbReference type="SAM" id="Phobius"/>
    </source>
</evidence>
<dbReference type="InterPro" id="IPR020056">
    <property type="entry name" value="Rbsml_bL25/Gln-tRNA_synth_N"/>
</dbReference>
<feature type="domain" description="Glutamyl/glutaminyl-tRNA synthetase class Ib anti-codon binding" evidence="10">
    <location>
        <begin position="184"/>
        <end position="274"/>
    </location>
</feature>
<dbReference type="AlphaFoldDB" id="A0A3P7HZB2"/>
<evidence type="ECO:0000256" key="1">
    <source>
        <dbReference type="ARBA" id="ARBA00022490"/>
    </source>
</evidence>
<evidence type="ECO:0000256" key="2">
    <source>
        <dbReference type="ARBA" id="ARBA00022598"/>
    </source>
</evidence>
<dbReference type="InterPro" id="IPR050132">
    <property type="entry name" value="Gln/Glu-tRNA_Ligase"/>
</dbReference>
<dbReference type="Pfam" id="PF03950">
    <property type="entry name" value="tRNA-synt_1c_C"/>
    <property type="match status" value="1"/>
</dbReference>
<dbReference type="InterPro" id="IPR020059">
    <property type="entry name" value="Glu/Gln-tRNA-synth_Ib_codon-bd"/>
</dbReference>
<dbReference type="EMBL" id="UYYB01000866">
    <property type="protein sequence ID" value="VDM65510.1"/>
    <property type="molecule type" value="Genomic_DNA"/>
</dbReference>
<name>A0A3P7HZB2_STRVU</name>
<dbReference type="InterPro" id="IPR011035">
    <property type="entry name" value="Ribosomal_bL25/Gln-tRNA_synth"/>
</dbReference>
<feature type="domain" description="Glutamyl/glutaminyl-tRNA synthetase class Ib catalytic" evidence="9">
    <location>
        <begin position="2"/>
        <end position="181"/>
    </location>
</feature>
<dbReference type="OrthoDB" id="1350766at2759"/>
<dbReference type="PANTHER" id="PTHR43097:SF5">
    <property type="entry name" value="GLUTAMATE--TRNA LIGASE"/>
    <property type="match status" value="1"/>
</dbReference>
<keyword evidence="8" id="KW-0812">Transmembrane</keyword>
<dbReference type="GO" id="GO:0017102">
    <property type="term" value="C:methionyl glutamyl tRNA synthetase complex"/>
    <property type="evidence" value="ECO:0007669"/>
    <property type="project" value="TreeGrafter"/>
</dbReference>
<keyword evidence="5 7" id="KW-0648">Protein biosynthesis</keyword>
<dbReference type="GO" id="GO:0005829">
    <property type="term" value="C:cytosol"/>
    <property type="evidence" value="ECO:0007669"/>
    <property type="project" value="TreeGrafter"/>
</dbReference>
<keyword evidence="8" id="KW-1133">Transmembrane helix</keyword>
<evidence type="ECO:0000256" key="6">
    <source>
        <dbReference type="ARBA" id="ARBA00023146"/>
    </source>
</evidence>
<dbReference type="GO" id="GO:0006424">
    <property type="term" value="P:glutamyl-tRNA aminoacylation"/>
    <property type="evidence" value="ECO:0007669"/>
    <property type="project" value="TreeGrafter"/>
</dbReference>
<dbReference type="InterPro" id="IPR020058">
    <property type="entry name" value="Glu/Gln-tRNA-synth_Ib_cat-dom"/>
</dbReference>
<organism evidence="11 12">
    <name type="scientific">Strongylus vulgaris</name>
    <name type="common">Blood worm</name>
    <dbReference type="NCBI Taxonomy" id="40348"/>
    <lineage>
        <taxon>Eukaryota</taxon>
        <taxon>Metazoa</taxon>
        <taxon>Ecdysozoa</taxon>
        <taxon>Nematoda</taxon>
        <taxon>Chromadorea</taxon>
        <taxon>Rhabditida</taxon>
        <taxon>Rhabditina</taxon>
        <taxon>Rhabditomorpha</taxon>
        <taxon>Strongyloidea</taxon>
        <taxon>Strongylidae</taxon>
        <taxon>Strongylus</taxon>
    </lineage>
</organism>
<dbReference type="Pfam" id="PF00749">
    <property type="entry name" value="tRNA-synt_1c"/>
    <property type="match status" value="1"/>
</dbReference>
<dbReference type="Gene3D" id="2.40.240.10">
    <property type="entry name" value="Ribosomal Protein L25, Chain P"/>
    <property type="match status" value="1"/>
</dbReference>
<evidence type="ECO:0000256" key="3">
    <source>
        <dbReference type="ARBA" id="ARBA00022741"/>
    </source>
</evidence>
<evidence type="ECO:0000256" key="4">
    <source>
        <dbReference type="ARBA" id="ARBA00022840"/>
    </source>
</evidence>
<keyword evidence="8" id="KW-0472">Membrane</keyword>
<dbReference type="SUPFAM" id="SSF50715">
    <property type="entry name" value="Ribosomal protein L25-like"/>
    <property type="match status" value="1"/>
</dbReference>
<dbReference type="PANTHER" id="PTHR43097">
    <property type="entry name" value="GLUTAMINE-TRNA LIGASE"/>
    <property type="match status" value="1"/>
</dbReference>
<feature type="transmembrane region" description="Helical" evidence="8">
    <location>
        <begin position="326"/>
        <end position="347"/>
    </location>
</feature>
<evidence type="ECO:0000313" key="11">
    <source>
        <dbReference type="EMBL" id="VDM65510.1"/>
    </source>
</evidence>
<dbReference type="Gene3D" id="3.40.50.620">
    <property type="entry name" value="HUPs"/>
    <property type="match status" value="1"/>
</dbReference>
<gene>
    <name evidence="11" type="ORF">SVUK_LOCUS508</name>
</gene>
<evidence type="ECO:0000259" key="10">
    <source>
        <dbReference type="Pfam" id="PF03950"/>
    </source>
</evidence>
<evidence type="ECO:0000256" key="7">
    <source>
        <dbReference type="RuleBase" id="RU363037"/>
    </source>
</evidence>
<dbReference type="GO" id="GO:0005524">
    <property type="term" value="F:ATP binding"/>
    <property type="evidence" value="ECO:0007669"/>
    <property type="project" value="UniProtKB-KW"/>
</dbReference>
<sequence>MLWEEMKKGTERGLQCCVRMKIDMQSNNGAMRDPTIYRCKPEEHVRTGTKYKVYPTYDFACPIVDSVEGVTHALRTTEYHDRDDQYYFICDALGLRKPYIWSYARLNMTNTVMSKRKLTWFVNEGLVEGWDDPRFPTVRGVMRRGMTVEGLRQFIIAQGGSRSVVMMEWDKIWSFNKKVIDPVAPRYTALDCASLVPVFISTPVKVEEVQVPLHPKNQDIGSKNIWRSAKLLVEQVDAREMKTGDTVTFVNWGNIKISSVEKDQERVTQIYAVLDLANQDFKKTLKVTWIAETEAPTAALVPVVTVDYDHIITGSSEREEGRHHPVTTLVMLTLILYCFIAFILYSASETPILLIYIPDGHVKDTANKAKQVIGIFGIT</sequence>
<dbReference type="SUPFAM" id="SSF52374">
    <property type="entry name" value="Nucleotidylyl transferase"/>
    <property type="match status" value="1"/>
</dbReference>
<comment type="similarity">
    <text evidence="7">Belongs to the class-I aminoacyl-tRNA synthetase family.</text>
</comment>
<proteinExistence type="inferred from homology"/>
<keyword evidence="2 7" id="KW-0436">Ligase</keyword>
<evidence type="ECO:0008006" key="13">
    <source>
        <dbReference type="Google" id="ProtNLM"/>
    </source>
</evidence>
<keyword evidence="6 7" id="KW-0030">Aminoacyl-tRNA synthetase</keyword>
<dbReference type="GO" id="GO:0004818">
    <property type="term" value="F:glutamate-tRNA ligase activity"/>
    <property type="evidence" value="ECO:0007669"/>
    <property type="project" value="TreeGrafter"/>
</dbReference>
<keyword evidence="3 7" id="KW-0547">Nucleotide-binding</keyword>
<dbReference type="Proteomes" id="UP000270094">
    <property type="component" value="Unassembled WGS sequence"/>
</dbReference>
<keyword evidence="4 7" id="KW-0067">ATP-binding</keyword>